<protein>
    <submittedName>
        <fullName evidence="1">Uncharacterized protein</fullName>
    </submittedName>
</protein>
<dbReference type="EMBL" id="LVLJ01000679">
    <property type="protein sequence ID" value="OAE33148.1"/>
    <property type="molecule type" value="Genomic_DNA"/>
</dbReference>
<comment type="caution">
    <text evidence="1">The sequence shown here is derived from an EMBL/GenBank/DDBJ whole genome shotgun (WGS) entry which is preliminary data.</text>
</comment>
<evidence type="ECO:0000313" key="1">
    <source>
        <dbReference type="EMBL" id="OAE33148.1"/>
    </source>
</evidence>
<reference evidence="1" key="1">
    <citation type="submission" date="2016-03" db="EMBL/GenBank/DDBJ databases">
        <title>Mechanisms controlling the formation of the plant cell surface in tip-growing cells are functionally conserved among land plants.</title>
        <authorList>
            <person name="Honkanen S."/>
            <person name="Jones V.A."/>
            <person name="Morieri G."/>
            <person name="Champion C."/>
            <person name="Hetherington A.J."/>
            <person name="Kelly S."/>
            <person name="Saint-Marcoux D."/>
            <person name="Proust H."/>
            <person name="Prescott H."/>
            <person name="Dolan L."/>
        </authorList>
    </citation>
    <scope>NUCLEOTIDE SEQUENCE [LARGE SCALE GENOMIC DNA]</scope>
    <source>
        <tissue evidence="1">Whole gametophyte</tissue>
    </source>
</reference>
<accession>A0A176WIW1</accession>
<organism evidence="1 2">
    <name type="scientific">Marchantia polymorpha subsp. ruderalis</name>
    <dbReference type="NCBI Taxonomy" id="1480154"/>
    <lineage>
        <taxon>Eukaryota</taxon>
        <taxon>Viridiplantae</taxon>
        <taxon>Streptophyta</taxon>
        <taxon>Embryophyta</taxon>
        <taxon>Marchantiophyta</taxon>
        <taxon>Marchantiopsida</taxon>
        <taxon>Marchantiidae</taxon>
        <taxon>Marchantiales</taxon>
        <taxon>Marchantiaceae</taxon>
        <taxon>Marchantia</taxon>
    </lineage>
</organism>
<proteinExistence type="predicted"/>
<evidence type="ECO:0000313" key="2">
    <source>
        <dbReference type="Proteomes" id="UP000077202"/>
    </source>
</evidence>
<dbReference type="AlphaFoldDB" id="A0A176WIW1"/>
<gene>
    <name evidence="1" type="ORF">AXG93_4773s1210</name>
</gene>
<dbReference type="Proteomes" id="UP000077202">
    <property type="component" value="Unassembled WGS sequence"/>
</dbReference>
<keyword evidence="2" id="KW-1185">Reference proteome</keyword>
<sequence length="96" mass="11795">MLKSLRKLKPEDPKKFVSPKNFGGRLHRRRWRKSIFVVRLRRLRLVKADMRSQESRRRMEKAEKSYRHLRDETTDELRLRVEKFRRGFAMLGLQTV</sequence>
<name>A0A176WIW1_MARPO</name>